<dbReference type="Proteomes" id="UP001500752">
    <property type="component" value="Unassembled WGS sequence"/>
</dbReference>
<organism evidence="2 3">
    <name type="scientific">Arthrobacter ginkgonis</name>
    <dbReference type="NCBI Taxonomy" id="1630594"/>
    <lineage>
        <taxon>Bacteria</taxon>
        <taxon>Bacillati</taxon>
        <taxon>Actinomycetota</taxon>
        <taxon>Actinomycetes</taxon>
        <taxon>Micrococcales</taxon>
        <taxon>Micrococcaceae</taxon>
        <taxon>Arthrobacter</taxon>
    </lineage>
</organism>
<feature type="transmembrane region" description="Helical" evidence="1">
    <location>
        <begin position="416"/>
        <end position="435"/>
    </location>
</feature>
<protein>
    <submittedName>
        <fullName evidence="2">APC family permease</fullName>
    </submittedName>
</protein>
<name>A0ABP7DJ50_9MICC</name>
<keyword evidence="1" id="KW-1133">Transmembrane helix</keyword>
<feature type="transmembrane region" description="Helical" evidence="1">
    <location>
        <begin position="350"/>
        <end position="371"/>
    </location>
</feature>
<keyword evidence="1" id="KW-0472">Membrane</keyword>
<feature type="transmembrane region" description="Helical" evidence="1">
    <location>
        <begin position="442"/>
        <end position="460"/>
    </location>
</feature>
<feature type="transmembrane region" description="Helical" evidence="1">
    <location>
        <begin position="130"/>
        <end position="152"/>
    </location>
</feature>
<feature type="transmembrane region" description="Helical" evidence="1">
    <location>
        <begin position="472"/>
        <end position="489"/>
    </location>
</feature>
<feature type="transmembrane region" description="Helical" evidence="1">
    <location>
        <begin position="172"/>
        <end position="191"/>
    </location>
</feature>
<feature type="transmembrane region" description="Helical" evidence="1">
    <location>
        <begin position="73"/>
        <end position="102"/>
    </location>
</feature>
<evidence type="ECO:0000256" key="1">
    <source>
        <dbReference type="SAM" id="Phobius"/>
    </source>
</evidence>
<evidence type="ECO:0000313" key="3">
    <source>
        <dbReference type="Proteomes" id="UP001500752"/>
    </source>
</evidence>
<sequence length="659" mass="71111">MINSPVAPRRGAGTAASLRARAGRWLMDEEVGREEHPEVPAPQAPATPPGHHWWQVMCLSGLDYFSTLGYQPAIAVLAAGALAPIATIILVIVTLCAALPVYRRVAEESPHGQGSIAMLERLLPHWKGKVLVLVLLGFAATDFMITITLSAADATAHVIENPLAPHWFEGQNVAITLVLLALLTALFLRGFHEVMGLAVFLVFTYLALNLVVIASSLARIAAQPYIPGDWWAGLTASHGSPLAMVAVALLVFPKLALGLSGFETGVAVMPQIRHRPGDTEARPAGRIRGAKRLLTTAALTMSAFLIASSVAVTWLVPEDELQPGGEANGRALAYLAHEQLGEVFGTVYDASTIGILWFAGASAMAGMLNLIPRYLPRFGMAPEWARANRPLALVLASIAVVVTVLFEASVDAQGAAYATGVLVLITSAAVAVTLSARRKRQWGLAVGFALTSVVFLYTTVANSFERPDGLRIAGFFILAIVLVSFASRFHRSTELRATTVRLDPAAVALLRGAEEDGLVRLIAHEPLRLSAERYRHKLEHARLASHLPQQSPTLFIEIRVGDFSDFAQDVVVRGIERHGYGVLEATAPAVPTAIAAICLHIRDELGIMPHVYFRWTEGSPLRNLLQFLFLGQGEIAPVTREVLREAEPNLQRRPWVHVG</sequence>
<feature type="transmembrane region" description="Helical" evidence="1">
    <location>
        <begin position="293"/>
        <end position="316"/>
    </location>
</feature>
<feature type="transmembrane region" description="Helical" evidence="1">
    <location>
        <begin position="391"/>
        <end position="410"/>
    </location>
</feature>
<keyword evidence="3" id="KW-1185">Reference proteome</keyword>
<feature type="transmembrane region" description="Helical" evidence="1">
    <location>
        <begin position="230"/>
        <end position="252"/>
    </location>
</feature>
<feature type="transmembrane region" description="Helical" evidence="1">
    <location>
        <begin position="198"/>
        <end position="218"/>
    </location>
</feature>
<gene>
    <name evidence="2" type="ORF">GCM10023081_45450</name>
</gene>
<keyword evidence="1" id="KW-0812">Transmembrane</keyword>
<accession>A0ABP7DJ50</accession>
<reference evidence="3" key="1">
    <citation type="journal article" date="2019" name="Int. J. Syst. Evol. Microbiol.">
        <title>The Global Catalogue of Microorganisms (GCM) 10K type strain sequencing project: providing services to taxonomists for standard genome sequencing and annotation.</title>
        <authorList>
            <consortium name="The Broad Institute Genomics Platform"/>
            <consortium name="The Broad Institute Genome Sequencing Center for Infectious Disease"/>
            <person name="Wu L."/>
            <person name="Ma J."/>
        </authorList>
    </citation>
    <scope>NUCLEOTIDE SEQUENCE [LARGE SCALE GENOMIC DNA]</scope>
    <source>
        <strain evidence="3">JCM 30742</strain>
    </source>
</reference>
<dbReference type="EMBL" id="BAABEO010000035">
    <property type="protein sequence ID" value="GAA3704001.1"/>
    <property type="molecule type" value="Genomic_DNA"/>
</dbReference>
<evidence type="ECO:0000313" key="2">
    <source>
        <dbReference type="EMBL" id="GAA3704001.1"/>
    </source>
</evidence>
<comment type="caution">
    <text evidence="2">The sequence shown here is derived from an EMBL/GenBank/DDBJ whole genome shotgun (WGS) entry which is preliminary data.</text>
</comment>
<proteinExistence type="predicted"/>
<dbReference type="Gene3D" id="1.20.1740.10">
    <property type="entry name" value="Amino acid/polyamine transporter I"/>
    <property type="match status" value="1"/>
</dbReference>